<dbReference type="PANTHER" id="PTHR28152">
    <property type="entry name" value="HYDROXYACYL-THIOESTER DEHYDRATASE TYPE 2, MITOCHONDRIAL"/>
    <property type="match status" value="1"/>
</dbReference>
<accession>A0A853FB06</accession>
<evidence type="ECO:0000259" key="1">
    <source>
        <dbReference type="Pfam" id="PF13452"/>
    </source>
</evidence>
<dbReference type="InterPro" id="IPR029069">
    <property type="entry name" value="HotDog_dom_sf"/>
</dbReference>
<organism evidence="2 3">
    <name type="scientific">Allopusillimonas soli</name>
    <dbReference type="NCBI Taxonomy" id="659016"/>
    <lineage>
        <taxon>Bacteria</taxon>
        <taxon>Pseudomonadati</taxon>
        <taxon>Pseudomonadota</taxon>
        <taxon>Betaproteobacteria</taxon>
        <taxon>Burkholderiales</taxon>
        <taxon>Alcaligenaceae</taxon>
        <taxon>Allopusillimonas</taxon>
    </lineage>
</organism>
<dbReference type="Gene3D" id="3.10.129.10">
    <property type="entry name" value="Hotdog Thioesterase"/>
    <property type="match status" value="2"/>
</dbReference>
<keyword evidence="3" id="KW-1185">Reference proteome</keyword>
<sequence>MQDNIYDWIGRQQITEDEIGLTLVRRAAAMVDMDPGSFSRGDALPPHWYSMFFTPNARASEIGHDGHPRKGDFFPPIPLPRRMFVGRDVEFFHPLVVGEQAHKISEIASITPKEGRSGKLVFLQIKHTVKKEDGRTALVELQNVVYKSASTASASEKSSVVAAGGTPGLDAAWSEEHIIDPVLLYRYSALTWNGHRIHYDCDYARDKEGYPTCVVNGALTLHLLIGAALNQCQDMFLTRIKARLSSPMFMGEKIQLGGTALQPVEDGMAIKALARSGSGATAATAELFFEKRSIGNG</sequence>
<dbReference type="OrthoDB" id="7183822at2"/>
<dbReference type="EMBL" id="JACCEW010000001">
    <property type="protein sequence ID" value="NYT35246.1"/>
    <property type="molecule type" value="Genomic_DNA"/>
</dbReference>
<dbReference type="PANTHER" id="PTHR28152:SF1">
    <property type="entry name" value="HYDROXYACYL-THIOESTER DEHYDRATASE TYPE 2, MITOCHONDRIAL"/>
    <property type="match status" value="1"/>
</dbReference>
<dbReference type="RefSeq" id="WP_129967137.1">
    <property type="nucleotide sequence ID" value="NZ_JACCEW010000001.1"/>
</dbReference>
<name>A0A853FB06_9BURK</name>
<proteinExistence type="predicted"/>
<evidence type="ECO:0000313" key="2">
    <source>
        <dbReference type="EMBL" id="NYT35246.1"/>
    </source>
</evidence>
<feature type="domain" description="FAS1-like dehydratase" evidence="1">
    <location>
        <begin position="75"/>
        <end position="136"/>
    </location>
</feature>
<dbReference type="SUPFAM" id="SSF54637">
    <property type="entry name" value="Thioesterase/thiol ester dehydrase-isomerase"/>
    <property type="match status" value="2"/>
</dbReference>
<dbReference type="Pfam" id="PF13452">
    <property type="entry name" value="FAS1_DH_region"/>
    <property type="match status" value="1"/>
</dbReference>
<protein>
    <submittedName>
        <fullName evidence="2">MaoC family dehydratase N-terminal domain-containing protein</fullName>
    </submittedName>
</protein>
<dbReference type="AlphaFoldDB" id="A0A853FB06"/>
<dbReference type="Proteomes" id="UP000580517">
    <property type="component" value="Unassembled WGS sequence"/>
</dbReference>
<dbReference type="InterPro" id="IPR039569">
    <property type="entry name" value="FAS1-like_DH_region"/>
</dbReference>
<gene>
    <name evidence="2" type="ORF">H0A68_00025</name>
</gene>
<dbReference type="GO" id="GO:0019171">
    <property type="term" value="F:(3R)-hydroxyacyl-[acyl-carrier-protein] dehydratase activity"/>
    <property type="evidence" value="ECO:0007669"/>
    <property type="project" value="TreeGrafter"/>
</dbReference>
<reference evidence="2 3" key="1">
    <citation type="submission" date="2020-07" db="EMBL/GenBank/DDBJ databases">
        <title>Taxonomic revisions and descriptions of new bacterial species based on genomic comparisons in the high-G+C-content subgroup of the family Alcaligenaceae.</title>
        <authorList>
            <person name="Szabo A."/>
            <person name="Felfoldi T."/>
        </authorList>
    </citation>
    <scope>NUCLEOTIDE SEQUENCE [LARGE SCALE GENOMIC DNA]</scope>
    <source>
        <strain evidence="2 3">DSM 25264</strain>
    </source>
</reference>
<evidence type="ECO:0000313" key="3">
    <source>
        <dbReference type="Proteomes" id="UP000580517"/>
    </source>
</evidence>
<comment type="caution">
    <text evidence="2">The sequence shown here is derived from an EMBL/GenBank/DDBJ whole genome shotgun (WGS) entry which is preliminary data.</text>
</comment>
<dbReference type="InterPro" id="IPR052741">
    <property type="entry name" value="Mitochondrial_HTD2"/>
</dbReference>